<dbReference type="Proteomes" id="UP000823630">
    <property type="component" value="Unassembled WGS sequence"/>
</dbReference>
<organism evidence="2 3">
    <name type="scientific">Candidatus Enterousia avistercoris</name>
    <dbReference type="NCBI Taxonomy" id="2840788"/>
    <lineage>
        <taxon>Bacteria</taxon>
        <taxon>Pseudomonadati</taxon>
        <taxon>Pseudomonadota</taxon>
        <taxon>Alphaproteobacteria</taxon>
        <taxon>Candidatus Enterousia</taxon>
    </lineage>
</organism>
<reference evidence="2" key="1">
    <citation type="submission" date="2020-10" db="EMBL/GenBank/DDBJ databases">
        <authorList>
            <person name="Gilroy R."/>
        </authorList>
    </citation>
    <scope>NUCLEOTIDE SEQUENCE</scope>
    <source>
        <strain evidence="2">8207</strain>
    </source>
</reference>
<gene>
    <name evidence="2" type="ORF">IAC69_04305</name>
</gene>
<dbReference type="EMBL" id="JADINC010000072">
    <property type="protein sequence ID" value="MBO8425670.1"/>
    <property type="molecule type" value="Genomic_DNA"/>
</dbReference>
<accession>A0A9D9DED8</accession>
<evidence type="ECO:0000313" key="3">
    <source>
        <dbReference type="Proteomes" id="UP000823630"/>
    </source>
</evidence>
<feature type="signal peptide" evidence="1">
    <location>
        <begin position="1"/>
        <end position="22"/>
    </location>
</feature>
<evidence type="ECO:0000256" key="1">
    <source>
        <dbReference type="SAM" id="SignalP"/>
    </source>
</evidence>
<keyword evidence="1" id="KW-0732">Signal</keyword>
<feature type="chain" id="PRO_5038942699" evidence="1">
    <location>
        <begin position="23"/>
        <end position="260"/>
    </location>
</feature>
<comment type="caution">
    <text evidence="2">The sequence shown here is derived from an EMBL/GenBank/DDBJ whole genome shotgun (WGS) entry which is preliminary data.</text>
</comment>
<sequence>MRIWNCILSAIFLITTVMSVRAATNEFDFNNFTITDSGNTDLNTASVSLNDGAKPITVNNFDIAGIMLGMSFDDVETLFFKTKGLYSPREKDSIIYSIQKDWKYNLDYECRQQGIYAPADLDQCIKTLARDRGLLYAAELHLLRENTGETIVVYFTSNASDNVVWRVLYNNDVNEIEGDHEKFADQREKKILAFWQAVLDKYGAPNSGTDKWISTTNAYDPVMTAYYGSLDLVDNGLYASDMAKNVQQARENFQSKPYAF</sequence>
<name>A0A9D9DED8_9PROT</name>
<protein>
    <submittedName>
        <fullName evidence="2">Uncharacterized protein</fullName>
    </submittedName>
</protein>
<evidence type="ECO:0000313" key="2">
    <source>
        <dbReference type="EMBL" id="MBO8425670.1"/>
    </source>
</evidence>
<reference evidence="2" key="2">
    <citation type="journal article" date="2021" name="PeerJ">
        <title>Extensive microbial diversity within the chicken gut microbiome revealed by metagenomics and culture.</title>
        <authorList>
            <person name="Gilroy R."/>
            <person name="Ravi A."/>
            <person name="Getino M."/>
            <person name="Pursley I."/>
            <person name="Horton D.L."/>
            <person name="Alikhan N.F."/>
            <person name="Baker D."/>
            <person name="Gharbi K."/>
            <person name="Hall N."/>
            <person name="Watson M."/>
            <person name="Adriaenssens E.M."/>
            <person name="Foster-Nyarko E."/>
            <person name="Jarju S."/>
            <person name="Secka A."/>
            <person name="Antonio M."/>
            <person name="Oren A."/>
            <person name="Chaudhuri R.R."/>
            <person name="La Ragione R."/>
            <person name="Hildebrand F."/>
            <person name="Pallen M.J."/>
        </authorList>
    </citation>
    <scope>NUCLEOTIDE SEQUENCE</scope>
    <source>
        <strain evidence="2">8207</strain>
    </source>
</reference>
<proteinExistence type="predicted"/>
<dbReference type="AlphaFoldDB" id="A0A9D9DED8"/>